<dbReference type="AlphaFoldDB" id="A0A0A8YLI0"/>
<reference evidence="1" key="2">
    <citation type="journal article" date="2015" name="Data Brief">
        <title>Shoot transcriptome of the giant reed, Arundo donax.</title>
        <authorList>
            <person name="Barrero R.A."/>
            <person name="Guerrero F.D."/>
            <person name="Moolhuijzen P."/>
            <person name="Goolsby J.A."/>
            <person name="Tidwell J."/>
            <person name="Bellgard S.E."/>
            <person name="Bellgard M.I."/>
        </authorList>
    </citation>
    <scope>NUCLEOTIDE SEQUENCE</scope>
    <source>
        <tissue evidence="1">Shoot tissue taken approximately 20 cm above the soil surface</tissue>
    </source>
</reference>
<organism evidence="1">
    <name type="scientific">Arundo donax</name>
    <name type="common">Giant reed</name>
    <name type="synonym">Donax arundinaceus</name>
    <dbReference type="NCBI Taxonomy" id="35708"/>
    <lineage>
        <taxon>Eukaryota</taxon>
        <taxon>Viridiplantae</taxon>
        <taxon>Streptophyta</taxon>
        <taxon>Embryophyta</taxon>
        <taxon>Tracheophyta</taxon>
        <taxon>Spermatophyta</taxon>
        <taxon>Magnoliopsida</taxon>
        <taxon>Liliopsida</taxon>
        <taxon>Poales</taxon>
        <taxon>Poaceae</taxon>
        <taxon>PACMAD clade</taxon>
        <taxon>Arundinoideae</taxon>
        <taxon>Arundineae</taxon>
        <taxon>Arundo</taxon>
    </lineage>
</organism>
<evidence type="ECO:0000313" key="1">
    <source>
        <dbReference type="EMBL" id="JAD27441.1"/>
    </source>
</evidence>
<proteinExistence type="predicted"/>
<accession>A0A0A8YLI0</accession>
<sequence>MRGRSSPDAMRGRTAAVRPEWRCRRRGWNGIGARTMVPSVCHGRHCLLSVSGRCDREWGSSGNPVNPV</sequence>
<reference evidence="1" key="1">
    <citation type="submission" date="2014-09" db="EMBL/GenBank/DDBJ databases">
        <authorList>
            <person name="Magalhaes I.L.F."/>
            <person name="Oliveira U."/>
            <person name="Santos F.R."/>
            <person name="Vidigal T.H.D.A."/>
            <person name="Brescovit A.D."/>
            <person name="Santos A.J."/>
        </authorList>
    </citation>
    <scope>NUCLEOTIDE SEQUENCE</scope>
    <source>
        <tissue evidence="1">Shoot tissue taken approximately 20 cm above the soil surface</tissue>
    </source>
</reference>
<name>A0A0A8YLI0_ARUDO</name>
<dbReference type="EMBL" id="GBRH01270454">
    <property type="protein sequence ID" value="JAD27441.1"/>
    <property type="molecule type" value="Transcribed_RNA"/>
</dbReference>
<protein>
    <submittedName>
        <fullName evidence="1">Uncharacterized protein</fullName>
    </submittedName>
</protein>